<keyword evidence="3" id="KW-1185">Reference proteome</keyword>
<dbReference type="Proteomes" id="UP000073492">
    <property type="component" value="Unassembled WGS sequence"/>
</dbReference>
<organism evidence="2 3">
    <name type="scientific">Pseudocercospora musae</name>
    <dbReference type="NCBI Taxonomy" id="113226"/>
    <lineage>
        <taxon>Eukaryota</taxon>
        <taxon>Fungi</taxon>
        <taxon>Dikarya</taxon>
        <taxon>Ascomycota</taxon>
        <taxon>Pezizomycotina</taxon>
        <taxon>Dothideomycetes</taxon>
        <taxon>Dothideomycetidae</taxon>
        <taxon>Mycosphaerellales</taxon>
        <taxon>Mycosphaerellaceae</taxon>
        <taxon>Pseudocercospora</taxon>
    </lineage>
</organism>
<feature type="compositionally biased region" description="Polar residues" evidence="1">
    <location>
        <begin position="1"/>
        <end position="29"/>
    </location>
</feature>
<evidence type="ECO:0000256" key="1">
    <source>
        <dbReference type="SAM" id="MobiDB-lite"/>
    </source>
</evidence>
<dbReference type="AlphaFoldDB" id="A0A139IJT9"/>
<comment type="caution">
    <text evidence="2">The sequence shown here is derived from an EMBL/GenBank/DDBJ whole genome shotgun (WGS) entry which is preliminary data.</text>
</comment>
<sequence>MTRPSQQTLFPRAFSSHNNITTGDLTPSTAGGDGYSESSWSRRKCSSTHFSTLDSSLYLGIPALPAPLLSHPAAPEHDRELLTWNDVVLDTRTKVSHYLTDTMTGPAPNFPTDDELLQAVSEVRKQQPELGRSKLLATLRTQYQFTISEQRLKKLVPSVNALNNPEGQKLSLPEIAEQLGIPKNALAAQSKYREKSTRTFKIYGRGEYNYGVTLNADMSILFDVSYKRVEKVAPVWHPDDQKKLADVPVLQTIWDYYVAAANKVGLRKEEIGAQFEMEYGVPWTLMPKAKSEWTGPEAEALKAEFKEQGLKVKKTLLEHPNAKKYIPTDENGEIIWDEEKNGQFAVLVVRIDKQDGLTESGEV</sequence>
<proteinExistence type="predicted"/>
<feature type="region of interest" description="Disordered" evidence="1">
    <location>
        <begin position="1"/>
        <end position="41"/>
    </location>
</feature>
<reference evidence="2 3" key="1">
    <citation type="submission" date="2015-07" db="EMBL/GenBank/DDBJ databases">
        <title>Comparative genomics of the Sigatoka disease complex on banana suggests a link between parallel evolutionary changes in Pseudocercospora fijiensis and Pseudocercospora eumusae and increased virulence on the banana host.</title>
        <authorList>
            <person name="Chang T.-C."/>
            <person name="Salvucci A."/>
            <person name="Crous P.W."/>
            <person name="Stergiopoulos I."/>
        </authorList>
    </citation>
    <scope>NUCLEOTIDE SEQUENCE [LARGE SCALE GENOMIC DNA]</scope>
    <source>
        <strain evidence="2 3">CBS 116634</strain>
    </source>
</reference>
<accession>A0A139IJT9</accession>
<name>A0A139IJT9_9PEZI</name>
<protein>
    <submittedName>
        <fullName evidence="2">Uncharacterized protein</fullName>
    </submittedName>
</protein>
<gene>
    <name evidence="2" type="ORF">AC579_4879</name>
</gene>
<evidence type="ECO:0000313" key="3">
    <source>
        <dbReference type="Proteomes" id="UP000073492"/>
    </source>
</evidence>
<evidence type="ECO:0000313" key="2">
    <source>
        <dbReference type="EMBL" id="KXT15048.1"/>
    </source>
</evidence>
<dbReference type="EMBL" id="LFZO01000068">
    <property type="protein sequence ID" value="KXT15048.1"/>
    <property type="molecule type" value="Genomic_DNA"/>
</dbReference>